<dbReference type="PANTHER" id="PTHR36837">
    <property type="entry name" value="POLY(3-HYDROXYALKANOATE) POLYMERASE SUBUNIT PHAC"/>
    <property type="match status" value="1"/>
</dbReference>
<accession>F1YGC7</accession>
<dbReference type="InterPro" id="IPR029058">
    <property type="entry name" value="AB_hydrolase_fold"/>
</dbReference>
<sequence length="354" mass="38729">MLSDLRTLARVLTDGLAPTTASESVVLSERPHAKLVRYGSAEQLQAARDSRQVPVLLVPPLAVPAHCYDLAPDAQPGNSVVEFLLSTGTIPYVVDFGDVSYADRRLGFEDYFDTFVPRAVAEVIDDFRSAPDAVDLMGWSLGGTLSLMTAGAHRDLPIRSVITVGTPLDYKKVEPYPLVRTLLSPTQGRPVTYLLRAMGGIPSIAVQIAYRATAWDRELRKPKYILDNLKDTEALIRMQVIDRFQNSMPGYPGKVSEQMLVNLVLRDEIARGTLHFDGIDVDLTAITAPIFMVGSHRDAIVSHAAAEHGLDLFTESVHTEFHTVETSHLGLLTGAVAEEQTWPAIAAFRDKIGA</sequence>
<reference evidence="1 2" key="1">
    <citation type="journal article" date="2011" name="J. Bacteriol.">
        <title>Draft Genome Sequence of Gordonia neofelifaecis NRRL B-59395, a Cholesterol-Degrading Actinomycete.</title>
        <authorList>
            <person name="Ge F."/>
            <person name="Li W."/>
            <person name="Chen G."/>
            <person name="Liu Y."/>
            <person name="Zhang G."/>
            <person name="Yong B."/>
            <person name="Wang Q."/>
            <person name="Wang N."/>
            <person name="Huang Z."/>
            <person name="Li W."/>
            <person name="Wang J."/>
            <person name="Wu C."/>
            <person name="Xie Q."/>
            <person name="Liu G."/>
        </authorList>
    </citation>
    <scope>NUCLEOTIDE SEQUENCE [LARGE SCALE GENOMIC DNA]</scope>
    <source>
        <strain evidence="1 2">NRRL B-59395</strain>
    </source>
</reference>
<dbReference type="GO" id="GO:0016787">
    <property type="term" value="F:hydrolase activity"/>
    <property type="evidence" value="ECO:0007669"/>
    <property type="project" value="UniProtKB-KW"/>
</dbReference>
<dbReference type="eggNOG" id="COG3243">
    <property type="taxonomic scope" value="Bacteria"/>
</dbReference>
<organism evidence="1 2">
    <name type="scientific">Gordonia neofelifaecis NRRL B-59395</name>
    <dbReference type="NCBI Taxonomy" id="644548"/>
    <lineage>
        <taxon>Bacteria</taxon>
        <taxon>Bacillati</taxon>
        <taxon>Actinomycetota</taxon>
        <taxon>Actinomycetes</taxon>
        <taxon>Mycobacteriales</taxon>
        <taxon>Gordoniaceae</taxon>
        <taxon>Gordonia</taxon>
    </lineage>
</organism>
<evidence type="ECO:0000313" key="2">
    <source>
        <dbReference type="Proteomes" id="UP000035065"/>
    </source>
</evidence>
<comment type="caution">
    <text evidence="1">The sequence shown here is derived from an EMBL/GenBank/DDBJ whole genome shotgun (WGS) entry which is preliminary data.</text>
</comment>
<dbReference type="EMBL" id="AEUD01000003">
    <property type="protein sequence ID" value="EGD56074.1"/>
    <property type="molecule type" value="Genomic_DNA"/>
</dbReference>
<keyword evidence="1" id="KW-0378">Hydrolase</keyword>
<dbReference type="PANTHER" id="PTHR36837:SF2">
    <property type="entry name" value="POLY(3-HYDROXYALKANOATE) POLYMERASE SUBUNIT PHAC"/>
    <property type="match status" value="1"/>
</dbReference>
<keyword evidence="2" id="KW-1185">Reference proteome</keyword>
<protein>
    <submittedName>
        <fullName evidence="1">Putative hydrolase</fullName>
    </submittedName>
</protein>
<dbReference type="Proteomes" id="UP000035065">
    <property type="component" value="Unassembled WGS sequence"/>
</dbReference>
<dbReference type="SUPFAM" id="SSF53474">
    <property type="entry name" value="alpha/beta-Hydrolases"/>
    <property type="match status" value="1"/>
</dbReference>
<gene>
    <name evidence="1" type="ORF">SCNU_04421</name>
</gene>
<proteinExistence type="predicted"/>
<dbReference type="InterPro" id="IPR051321">
    <property type="entry name" value="PHA/PHB_synthase"/>
</dbReference>
<dbReference type="OrthoDB" id="345573at2"/>
<dbReference type="Gene3D" id="3.40.50.1820">
    <property type="entry name" value="alpha/beta hydrolase"/>
    <property type="match status" value="1"/>
</dbReference>
<dbReference type="STRING" id="644548.SCNU_04421"/>
<dbReference type="RefSeq" id="WP_009678151.1">
    <property type="nucleotide sequence ID" value="NZ_AEUD01000003.1"/>
</dbReference>
<evidence type="ECO:0000313" key="1">
    <source>
        <dbReference type="EMBL" id="EGD56074.1"/>
    </source>
</evidence>
<name>F1YGC7_9ACTN</name>
<dbReference type="AlphaFoldDB" id="F1YGC7"/>